<dbReference type="GO" id="GO:0050622">
    <property type="term" value="F:glycine dehydrogenase (cyanide-forming) activity"/>
    <property type="evidence" value="ECO:0007669"/>
    <property type="project" value="UniProtKB-EC"/>
</dbReference>
<evidence type="ECO:0000313" key="3">
    <source>
        <dbReference type="EMBL" id="SPL71103.1"/>
    </source>
</evidence>
<keyword evidence="4" id="KW-1185">Reference proteome</keyword>
<dbReference type="InterPro" id="IPR006076">
    <property type="entry name" value="FAD-dep_OxRdtase"/>
</dbReference>
<name>A0A2U3N0E7_9GAMM</name>
<evidence type="ECO:0000259" key="2">
    <source>
        <dbReference type="Pfam" id="PF01266"/>
    </source>
</evidence>
<dbReference type="GO" id="GO:0005737">
    <property type="term" value="C:cytoplasm"/>
    <property type="evidence" value="ECO:0007669"/>
    <property type="project" value="TreeGrafter"/>
</dbReference>
<protein>
    <submittedName>
        <fullName evidence="3">Hydrogen cyanide synthase subunit HcnC</fullName>
        <ecNumber evidence="3">1.4.99.5</ecNumber>
    </submittedName>
</protein>
<dbReference type="Gene3D" id="3.50.50.60">
    <property type="entry name" value="FAD/NAD(P)-binding domain"/>
    <property type="match status" value="1"/>
</dbReference>
<organism evidence="3 4">
    <name type="scientific">Acinetobacter stercoris</name>
    <dbReference type="NCBI Taxonomy" id="2126983"/>
    <lineage>
        <taxon>Bacteria</taxon>
        <taxon>Pseudomonadati</taxon>
        <taxon>Pseudomonadota</taxon>
        <taxon>Gammaproteobacteria</taxon>
        <taxon>Moraxellales</taxon>
        <taxon>Moraxellaceae</taxon>
        <taxon>Acinetobacter</taxon>
    </lineage>
</organism>
<evidence type="ECO:0000313" key="4">
    <source>
        <dbReference type="Proteomes" id="UP000245974"/>
    </source>
</evidence>
<feature type="domain" description="FAD dependent oxidoreductase" evidence="2">
    <location>
        <begin position="4"/>
        <end position="343"/>
    </location>
</feature>
<dbReference type="RefSeq" id="WP_121974548.1">
    <property type="nucleotide sequence ID" value="NZ_OOGT01000105.1"/>
</dbReference>
<dbReference type="Pfam" id="PF01266">
    <property type="entry name" value="DAO"/>
    <property type="match status" value="1"/>
</dbReference>
<dbReference type="EMBL" id="OOGT01000105">
    <property type="protein sequence ID" value="SPL71103.1"/>
    <property type="molecule type" value="Genomic_DNA"/>
</dbReference>
<dbReference type="InParanoid" id="A0A2U3N0E7"/>
<dbReference type="SUPFAM" id="SSF54373">
    <property type="entry name" value="FAD-linked reductases, C-terminal domain"/>
    <property type="match status" value="1"/>
</dbReference>
<dbReference type="OrthoDB" id="9806257at2"/>
<dbReference type="AlphaFoldDB" id="A0A2U3N0E7"/>
<accession>A0A2U3N0E7</accession>
<dbReference type="PANTHER" id="PTHR13847:SF287">
    <property type="entry name" value="FAD-DEPENDENT OXIDOREDUCTASE DOMAIN-CONTAINING PROTEIN 1"/>
    <property type="match status" value="1"/>
</dbReference>
<sequence length="373" mass="40991">MKTDVIVIGAGIVGAACAYELARQGLTVKVLDARIGGATAAGMGHLVIMDDLKPELDLSHWSVQLWHELGDKLSEECAYRPTPTLWLASSPEEVKTAHEKYHRLVERGIRCRLIKQDEIYDLVPHLKAGLYGGLEVLDDGILYAPCAAEWFLKQFPDLIQTINAKVVMIEENRVQLSDGAWLKADNIVIANGINVTDFFPELPIEPKKGHLAITDRYPEIKLSHTLVALAYAASTQATSGISVACNIQPRPTGQLFIGSSRQFATTDPRVEPEVFTRVLTEAIDYFPELADLNIIRAWTGFRAASPDGIPVIGQHPDYSSVYLAVGHEGLGVTTATGTGRLIASHICNLAFEIDPEPFLPQRFSAKRNQSWIN</sequence>
<dbReference type="Proteomes" id="UP000245974">
    <property type="component" value="Unassembled WGS sequence"/>
</dbReference>
<dbReference type="PROSITE" id="PS51257">
    <property type="entry name" value="PROKAR_LIPOPROTEIN"/>
    <property type="match status" value="1"/>
</dbReference>
<keyword evidence="1 3" id="KW-0560">Oxidoreductase</keyword>
<dbReference type="EC" id="1.4.99.5" evidence="3"/>
<dbReference type="InterPro" id="IPR036188">
    <property type="entry name" value="FAD/NAD-bd_sf"/>
</dbReference>
<proteinExistence type="predicted"/>
<dbReference type="PANTHER" id="PTHR13847">
    <property type="entry name" value="SARCOSINE DEHYDROGENASE-RELATED"/>
    <property type="match status" value="1"/>
</dbReference>
<evidence type="ECO:0000256" key="1">
    <source>
        <dbReference type="ARBA" id="ARBA00023002"/>
    </source>
</evidence>
<dbReference type="FunCoup" id="A0A2U3N0E7">
    <property type="interactions" value="347"/>
</dbReference>
<gene>
    <name evidence="3" type="primary">hcnC_1</name>
    <name evidence="3" type="ORF">KPC_2281</name>
</gene>
<dbReference type="Gene3D" id="3.30.9.10">
    <property type="entry name" value="D-Amino Acid Oxidase, subunit A, domain 2"/>
    <property type="match status" value="1"/>
</dbReference>
<reference evidence="4" key="1">
    <citation type="submission" date="2018-03" db="EMBL/GenBank/DDBJ databases">
        <authorList>
            <person name="Blom J."/>
        </authorList>
    </citation>
    <scope>NUCLEOTIDE SEQUENCE [LARGE SCALE GENOMIC DNA]</scope>
    <source>
        <strain evidence="4">KPC-SM-21</strain>
    </source>
</reference>
<dbReference type="SUPFAM" id="SSF51905">
    <property type="entry name" value="FAD/NAD(P)-binding domain"/>
    <property type="match status" value="1"/>
</dbReference>